<comment type="subcellular location">
    <subcellularLocation>
        <location evidence="1 14">Cell outer membrane</location>
        <topology evidence="1 14">Multi-pass membrane protein</topology>
    </subcellularLocation>
</comment>
<dbReference type="Pfam" id="PF07715">
    <property type="entry name" value="Plug"/>
    <property type="match status" value="1"/>
</dbReference>
<dbReference type="InterPro" id="IPR000531">
    <property type="entry name" value="Beta-barrel_TonB"/>
</dbReference>
<evidence type="ECO:0000256" key="1">
    <source>
        <dbReference type="ARBA" id="ARBA00004571"/>
    </source>
</evidence>
<dbReference type="PROSITE" id="PS52016">
    <property type="entry name" value="TONB_DEPENDENT_REC_3"/>
    <property type="match status" value="1"/>
</dbReference>
<dbReference type="SUPFAM" id="SSF56935">
    <property type="entry name" value="Porins"/>
    <property type="match status" value="1"/>
</dbReference>
<keyword evidence="7 17" id="KW-0732">Signal</keyword>
<keyword evidence="9" id="KW-0406">Ion transport</keyword>
<feature type="chain" id="PRO_5047506805" evidence="17">
    <location>
        <begin position="25"/>
        <end position="721"/>
    </location>
</feature>
<evidence type="ECO:0000256" key="6">
    <source>
        <dbReference type="ARBA" id="ARBA00022692"/>
    </source>
</evidence>
<protein>
    <submittedName>
        <fullName evidence="20">TonB-dependent siderophore receptor</fullName>
    </submittedName>
</protein>
<dbReference type="Gene3D" id="2.170.130.10">
    <property type="entry name" value="TonB-dependent receptor, plug domain"/>
    <property type="match status" value="1"/>
</dbReference>
<dbReference type="CDD" id="cd01347">
    <property type="entry name" value="ligand_gated_channel"/>
    <property type="match status" value="1"/>
</dbReference>
<feature type="domain" description="TonB-dependent receptor plug" evidence="19">
    <location>
        <begin position="73"/>
        <end position="171"/>
    </location>
</feature>
<keyword evidence="11 14" id="KW-0472">Membrane</keyword>
<organism evidence="20 21">
    <name type="scientific">Shewanella dokdonensis</name>
    <dbReference type="NCBI Taxonomy" id="712036"/>
    <lineage>
        <taxon>Bacteria</taxon>
        <taxon>Pseudomonadati</taxon>
        <taxon>Pseudomonadota</taxon>
        <taxon>Gammaproteobacteria</taxon>
        <taxon>Alteromonadales</taxon>
        <taxon>Shewanellaceae</taxon>
        <taxon>Shewanella</taxon>
    </lineage>
</organism>
<keyword evidence="5" id="KW-0410">Iron transport</keyword>
<keyword evidence="8" id="KW-0408">Iron</keyword>
<evidence type="ECO:0000313" key="20">
    <source>
        <dbReference type="EMBL" id="QVK22003.1"/>
    </source>
</evidence>
<dbReference type="InterPro" id="IPR010917">
    <property type="entry name" value="TonB_rcpt_CS"/>
</dbReference>
<keyword evidence="10 16" id="KW-0798">TonB box</keyword>
<feature type="short sequence motif" description="TonB C-terminal box" evidence="15">
    <location>
        <begin position="704"/>
        <end position="721"/>
    </location>
</feature>
<reference evidence="20 21" key="1">
    <citation type="journal article" date="2012" name="Int. J. Syst. Evol. Microbiol.">
        <title>Shewanella dokdonensis sp. nov., isolated from seawater.</title>
        <authorList>
            <person name="Sung H.R."/>
            <person name="Yoon J.H."/>
            <person name="Ghim S.Y."/>
        </authorList>
    </citation>
    <scope>NUCLEOTIDE SEQUENCE [LARGE SCALE GENOMIC DNA]</scope>
    <source>
        <strain evidence="20 21">DSM 23626</strain>
    </source>
</reference>
<evidence type="ECO:0000256" key="13">
    <source>
        <dbReference type="ARBA" id="ARBA00023237"/>
    </source>
</evidence>
<sequence length="721" mass="77799">MLRGFRGNQLALVISLVLAGPALAAQPLANNASEKPKADKDKTEVIVVVGERENKDGYRPKTVDLGPLGTRSLKDTPYAISIFNRELMDSVNATSLNDVLKYMPSTQMEARGGTDIGRPQTRGMEGGVVDNNHLDGMNVVATTAQPMELYERIEVIQGLTGALYGPASPAGNFNYVFKRPTQDYYNAVSAGMTDDGAWLLHADTGGSPNKYFGYRVNLLQEEGDGYVSGSHLNRKLAGLALDINPGENTVVQLNGSYYKFDKFGYPGGFSYASSIDLPSAMDPTKRGYGQVFSGSSLETTTGSGKVIHQLNENWKLSAGALYQEAKRTLTGATNTLNADGTFTSRMSTSGAAGKFTVTSNMANLTGRVNTGSVSHDLVFGTTGYSWKIYSATGRSSAVLGTSPIDEPQVYDSPEINLHVPTYKSGNTKVQSGIIGDTITWNDYLSTMLIGSYSDFDVSNYNRNGDKTGNYSKDGVSSTVSMIFKPIAEISTYITYADSLEAGGSASVDAQNAGETLDPVRSYQTELGAKASLGDFDINAAVFRVKRPLAYESEDGYYRQQGMQRNNGAELSINGYLTPELKIYGGVTYLDAELQDSYDPRTAGKEVVGVAKWQGNLLAEYTVEQLAGVSFNANVHYTGKRAANNINSTWASSYTTVDIGAKYVIPKFIGSETTLRLNVTNLFDRDYWAAIFPGNIYGTPGASNTAFLGEPRQIRLTATVKF</sequence>
<evidence type="ECO:0000256" key="8">
    <source>
        <dbReference type="ARBA" id="ARBA00023004"/>
    </source>
</evidence>
<evidence type="ECO:0000256" key="2">
    <source>
        <dbReference type="ARBA" id="ARBA00009810"/>
    </source>
</evidence>
<keyword evidence="4 14" id="KW-1134">Transmembrane beta strand</keyword>
<dbReference type="PROSITE" id="PS01156">
    <property type="entry name" value="TONB_DEPENDENT_REC_2"/>
    <property type="match status" value="1"/>
</dbReference>
<evidence type="ECO:0000256" key="5">
    <source>
        <dbReference type="ARBA" id="ARBA00022496"/>
    </source>
</evidence>
<comment type="similarity">
    <text evidence="2 14 16">Belongs to the TonB-dependent receptor family.</text>
</comment>
<gene>
    <name evidence="20" type="ORF">KHX94_10955</name>
</gene>
<dbReference type="Proteomes" id="UP000676428">
    <property type="component" value="Chromosome"/>
</dbReference>
<evidence type="ECO:0000256" key="4">
    <source>
        <dbReference type="ARBA" id="ARBA00022452"/>
    </source>
</evidence>
<evidence type="ECO:0000256" key="9">
    <source>
        <dbReference type="ARBA" id="ARBA00023065"/>
    </source>
</evidence>
<evidence type="ECO:0000256" key="10">
    <source>
        <dbReference type="ARBA" id="ARBA00023077"/>
    </source>
</evidence>
<dbReference type="InterPro" id="IPR036942">
    <property type="entry name" value="Beta-barrel_TonB_sf"/>
</dbReference>
<keyword evidence="3 14" id="KW-0813">Transport</keyword>
<dbReference type="InterPro" id="IPR037066">
    <property type="entry name" value="Plug_dom_sf"/>
</dbReference>
<evidence type="ECO:0000256" key="7">
    <source>
        <dbReference type="ARBA" id="ARBA00022729"/>
    </source>
</evidence>
<evidence type="ECO:0000256" key="11">
    <source>
        <dbReference type="ARBA" id="ARBA00023136"/>
    </source>
</evidence>
<dbReference type="Pfam" id="PF00593">
    <property type="entry name" value="TonB_dep_Rec_b-barrel"/>
    <property type="match status" value="1"/>
</dbReference>
<evidence type="ECO:0000256" key="15">
    <source>
        <dbReference type="PROSITE-ProRule" id="PRU10144"/>
    </source>
</evidence>
<evidence type="ECO:0000259" key="19">
    <source>
        <dbReference type="Pfam" id="PF07715"/>
    </source>
</evidence>
<evidence type="ECO:0000256" key="12">
    <source>
        <dbReference type="ARBA" id="ARBA00023170"/>
    </source>
</evidence>
<name>A0ABX8DBN2_9GAMM</name>
<keyword evidence="6 14" id="KW-0812">Transmembrane</keyword>
<dbReference type="Gene3D" id="2.40.170.20">
    <property type="entry name" value="TonB-dependent receptor, beta-barrel domain"/>
    <property type="match status" value="1"/>
</dbReference>
<dbReference type="InterPro" id="IPR012910">
    <property type="entry name" value="Plug_dom"/>
</dbReference>
<evidence type="ECO:0000313" key="21">
    <source>
        <dbReference type="Proteomes" id="UP000676428"/>
    </source>
</evidence>
<dbReference type="RefSeq" id="WP_213680663.1">
    <property type="nucleotide sequence ID" value="NZ_CP074572.1"/>
</dbReference>
<dbReference type="EMBL" id="CP074572">
    <property type="protein sequence ID" value="QVK22003.1"/>
    <property type="molecule type" value="Genomic_DNA"/>
</dbReference>
<dbReference type="PANTHER" id="PTHR32552">
    <property type="entry name" value="FERRICHROME IRON RECEPTOR-RELATED"/>
    <property type="match status" value="1"/>
</dbReference>
<keyword evidence="12 20" id="KW-0675">Receptor</keyword>
<evidence type="ECO:0000259" key="18">
    <source>
        <dbReference type="Pfam" id="PF00593"/>
    </source>
</evidence>
<evidence type="ECO:0000256" key="16">
    <source>
        <dbReference type="RuleBase" id="RU003357"/>
    </source>
</evidence>
<evidence type="ECO:0000256" key="3">
    <source>
        <dbReference type="ARBA" id="ARBA00022448"/>
    </source>
</evidence>
<dbReference type="NCBIfam" id="TIGR01783">
    <property type="entry name" value="TonB-siderophor"/>
    <property type="match status" value="1"/>
</dbReference>
<dbReference type="PANTHER" id="PTHR32552:SF82">
    <property type="entry name" value="FCUA PROTEIN"/>
    <property type="match status" value="1"/>
</dbReference>
<dbReference type="InterPro" id="IPR010105">
    <property type="entry name" value="TonB_sidphr_rcpt"/>
</dbReference>
<feature type="signal peptide" evidence="17">
    <location>
        <begin position="1"/>
        <end position="24"/>
    </location>
</feature>
<proteinExistence type="inferred from homology"/>
<keyword evidence="13 14" id="KW-0998">Cell outer membrane</keyword>
<dbReference type="InterPro" id="IPR039426">
    <property type="entry name" value="TonB-dep_rcpt-like"/>
</dbReference>
<evidence type="ECO:0000256" key="17">
    <source>
        <dbReference type="SAM" id="SignalP"/>
    </source>
</evidence>
<keyword evidence="21" id="KW-1185">Reference proteome</keyword>
<accession>A0ABX8DBN2</accession>
<feature type="domain" description="TonB-dependent receptor-like beta-barrel" evidence="18">
    <location>
        <begin position="247"/>
        <end position="681"/>
    </location>
</feature>
<evidence type="ECO:0000256" key="14">
    <source>
        <dbReference type="PROSITE-ProRule" id="PRU01360"/>
    </source>
</evidence>